<reference evidence="1 2" key="1">
    <citation type="journal article" date="2018" name="Sci. Rep.">
        <title>Genomic signatures of local adaptation to the degree of environmental predictability in rotifers.</title>
        <authorList>
            <person name="Franch-Gras L."/>
            <person name="Hahn C."/>
            <person name="Garcia-Roger E.M."/>
            <person name="Carmona M.J."/>
            <person name="Serra M."/>
            <person name="Gomez A."/>
        </authorList>
    </citation>
    <scope>NUCLEOTIDE SEQUENCE [LARGE SCALE GENOMIC DNA]</scope>
    <source>
        <strain evidence="1">HYR1</strain>
    </source>
</reference>
<organism evidence="1 2">
    <name type="scientific">Brachionus plicatilis</name>
    <name type="common">Marine rotifer</name>
    <name type="synonym">Brachionus muelleri</name>
    <dbReference type="NCBI Taxonomy" id="10195"/>
    <lineage>
        <taxon>Eukaryota</taxon>
        <taxon>Metazoa</taxon>
        <taxon>Spiralia</taxon>
        <taxon>Gnathifera</taxon>
        <taxon>Rotifera</taxon>
        <taxon>Eurotatoria</taxon>
        <taxon>Monogononta</taxon>
        <taxon>Pseudotrocha</taxon>
        <taxon>Ploima</taxon>
        <taxon>Brachionidae</taxon>
        <taxon>Brachionus</taxon>
    </lineage>
</organism>
<gene>
    <name evidence="1" type="ORF">BpHYR1_003132</name>
</gene>
<dbReference type="AlphaFoldDB" id="A0A3M7QAS1"/>
<evidence type="ECO:0000313" key="2">
    <source>
        <dbReference type="Proteomes" id="UP000276133"/>
    </source>
</evidence>
<keyword evidence="2" id="KW-1185">Reference proteome</keyword>
<dbReference type="Proteomes" id="UP000276133">
    <property type="component" value="Unassembled WGS sequence"/>
</dbReference>
<accession>A0A3M7QAS1</accession>
<comment type="caution">
    <text evidence="1">The sequence shown here is derived from an EMBL/GenBank/DDBJ whole genome shotgun (WGS) entry which is preliminary data.</text>
</comment>
<name>A0A3M7QAS1_BRAPC</name>
<sequence length="231" mass="27245">MGKEKKASNKFKTALMASKSIGKQMHSKFDCVHKWAHKQLESIKCAKFRPKVKDEKNVCHEQKNECELKSEAFFYPEDDSLDEYFNDLQSVYELDVNNKYQLKIRKKEINVARCSEKECQMNQTISFATLFNNLDLFSQETQSVRTYVDSEAETNKDLDEQGFLVNFSVDFNANQQAIVSLSIKDRLTLHLFKIKFLFILYTFLLSQINKKWFIAIVIHKYLQKQYSKIEK</sequence>
<dbReference type="EMBL" id="REGN01006777">
    <property type="protein sequence ID" value="RNA08329.1"/>
    <property type="molecule type" value="Genomic_DNA"/>
</dbReference>
<proteinExistence type="predicted"/>
<evidence type="ECO:0000313" key="1">
    <source>
        <dbReference type="EMBL" id="RNA08329.1"/>
    </source>
</evidence>
<protein>
    <submittedName>
        <fullName evidence="1">Uncharacterized protein</fullName>
    </submittedName>
</protein>